<sequence>MHVTKMDKTTFTKTPQDLTDCWSDEDRMEFLFSAFPPDVSNKPEHWTAKMNFWTKLICDLFYCSTSITITKEDILDVVKRNGKFPLGFETIWQEMVKKGQIISSPEYIRNLNMNSSWVGWSINILLRKPSIWIADKVLSPIKNEQTGLGFVCHDSLQMKCQEVYNILQNYEAKYNLSDNEYVISYQSIHKITKGTVKTENCLDITLLTLEKQRKVAVFTLQKEGKSDGIQLQPVKYIKFSNLSNSDSLPVTEIDHGIIHLHHTKSVLVEQIENLYSKQNHLANTARKCVQDKQRVLAKHALRQKQLLTKSIHDKEKHLDNIDQMLESIEQSKVDRLTLNAFKSGLAAHKLFVKKAGLNEDSAAETMFEIADMIEYEKEMSSTMAREVGDVASQEELETELNNLLEESDKKVDEVDEVENMISSLEILDKLPDVKSLPIVSKDNATTAFKVQTSLT</sequence>
<organism evidence="8">
    <name type="scientific">Phallusia mammillata</name>
    <dbReference type="NCBI Taxonomy" id="59560"/>
    <lineage>
        <taxon>Eukaryota</taxon>
        <taxon>Metazoa</taxon>
        <taxon>Chordata</taxon>
        <taxon>Tunicata</taxon>
        <taxon>Ascidiacea</taxon>
        <taxon>Phlebobranchia</taxon>
        <taxon>Ascidiidae</taxon>
        <taxon>Phallusia</taxon>
    </lineage>
</organism>
<dbReference type="GO" id="GO:0006900">
    <property type="term" value="P:vesicle budding from membrane"/>
    <property type="evidence" value="ECO:0007669"/>
    <property type="project" value="TreeGrafter"/>
</dbReference>
<evidence type="ECO:0000313" key="8">
    <source>
        <dbReference type="EMBL" id="CAB3230675.1"/>
    </source>
</evidence>
<dbReference type="GO" id="GO:0000815">
    <property type="term" value="C:ESCRT III complex"/>
    <property type="evidence" value="ECO:0007669"/>
    <property type="project" value="TreeGrafter"/>
</dbReference>
<feature type="coiled-coil region" evidence="7">
    <location>
        <begin position="393"/>
        <end position="420"/>
    </location>
</feature>
<evidence type="ECO:0000256" key="6">
    <source>
        <dbReference type="ARBA" id="ARBA00023136"/>
    </source>
</evidence>
<keyword evidence="5" id="KW-0653">Protein transport</keyword>
<dbReference type="GO" id="GO:0032511">
    <property type="term" value="P:late endosome to vacuole transport via multivesicular body sorting pathway"/>
    <property type="evidence" value="ECO:0007669"/>
    <property type="project" value="TreeGrafter"/>
</dbReference>
<accession>A0A6F9D9W2</accession>
<dbReference type="AlphaFoldDB" id="A0A6F9D9W2"/>
<keyword evidence="4" id="KW-0967">Endosome</keyword>
<evidence type="ECO:0000256" key="3">
    <source>
        <dbReference type="ARBA" id="ARBA00022448"/>
    </source>
</evidence>
<dbReference type="PANTHER" id="PTHR22761">
    <property type="entry name" value="CHARGED MULTIVESICULAR BODY PROTEIN"/>
    <property type="match status" value="1"/>
</dbReference>
<dbReference type="Pfam" id="PF03357">
    <property type="entry name" value="Snf7"/>
    <property type="match status" value="1"/>
</dbReference>
<evidence type="ECO:0000256" key="5">
    <source>
        <dbReference type="ARBA" id="ARBA00022927"/>
    </source>
</evidence>
<evidence type="ECO:0000256" key="7">
    <source>
        <dbReference type="SAM" id="Coils"/>
    </source>
</evidence>
<comment type="similarity">
    <text evidence="2">Belongs to the SNF7 family.</text>
</comment>
<evidence type="ECO:0000256" key="2">
    <source>
        <dbReference type="ARBA" id="ARBA00006190"/>
    </source>
</evidence>
<reference evidence="8" key="1">
    <citation type="submission" date="2020-04" db="EMBL/GenBank/DDBJ databases">
        <authorList>
            <person name="Neveu A P."/>
        </authorList>
    </citation>
    <scope>NUCLEOTIDE SEQUENCE</scope>
    <source>
        <tissue evidence="8">Whole embryo</tissue>
    </source>
</reference>
<name>A0A6F9D9W2_9ASCI</name>
<evidence type="ECO:0000256" key="4">
    <source>
        <dbReference type="ARBA" id="ARBA00022753"/>
    </source>
</evidence>
<keyword evidence="3" id="KW-0813">Transport</keyword>
<evidence type="ECO:0000256" key="1">
    <source>
        <dbReference type="ARBA" id="ARBA00004608"/>
    </source>
</evidence>
<protein>
    <submittedName>
        <fullName evidence="8">Charged multivesicular body protein 7-like</fullName>
    </submittedName>
</protein>
<dbReference type="PANTHER" id="PTHR22761:SF5">
    <property type="entry name" value="CHARGED MULTIVESICULAR BODY PROTEIN 6"/>
    <property type="match status" value="1"/>
</dbReference>
<dbReference type="GO" id="GO:0015031">
    <property type="term" value="P:protein transport"/>
    <property type="evidence" value="ECO:0007669"/>
    <property type="project" value="UniProtKB-KW"/>
</dbReference>
<gene>
    <name evidence="8" type="primary">Chmp7</name>
</gene>
<keyword evidence="6" id="KW-0472">Membrane</keyword>
<keyword evidence="7" id="KW-0175">Coiled coil</keyword>
<proteinExistence type="evidence at transcript level"/>
<dbReference type="InterPro" id="IPR005024">
    <property type="entry name" value="Snf7_fam"/>
</dbReference>
<comment type="subcellular location">
    <subcellularLocation>
        <location evidence="1">Endosome membrane</location>
    </subcellularLocation>
</comment>
<dbReference type="EMBL" id="LR783924">
    <property type="protein sequence ID" value="CAB3230675.1"/>
    <property type="molecule type" value="mRNA"/>
</dbReference>
<dbReference type="Pfam" id="PF25880">
    <property type="entry name" value="WHD_CHMP7_1st"/>
    <property type="match status" value="1"/>
</dbReference>
<dbReference type="GO" id="GO:0005771">
    <property type="term" value="C:multivesicular body"/>
    <property type="evidence" value="ECO:0007669"/>
    <property type="project" value="TreeGrafter"/>
</dbReference>